<dbReference type="AlphaFoldDB" id="A0A6J4T5T8"/>
<proteinExistence type="predicted"/>
<dbReference type="EMBL" id="CADCVV010000179">
    <property type="protein sequence ID" value="CAA9514564.1"/>
    <property type="molecule type" value="Genomic_DNA"/>
</dbReference>
<gene>
    <name evidence="1" type="ORF">AVDCRST_MAG17-2197</name>
</gene>
<feature type="non-terminal residue" evidence="1">
    <location>
        <position position="1"/>
    </location>
</feature>
<name>A0A6J4T5T8_9ACTN</name>
<accession>A0A6J4T5T8</accession>
<sequence>DRPRRAHAPRGAASPRLRRFAAVADIACARHAGTL</sequence>
<evidence type="ECO:0000313" key="1">
    <source>
        <dbReference type="EMBL" id="CAA9514564.1"/>
    </source>
</evidence>
<organism evidence="1">
    <name type="scientific">uncultured Solirubrobacterales bacterium</name>
    <dbReference type="NCBI Taxonomy" id="768556"/>
    <lineage>
        <taxon>Bacteria</taxon>
        <taxon>Bacillati</taxon>
        <taxon>Actinomycetota</taxon>
        <taxon>Thermoleophilia</taxon>
        <taxon>Solirubrobacterales</taxon>
        <taxon>environmental samples</taxon>
    </lineage>
</organism>
<feature type="non-terminal residue" evidence="1">
    <location>
        <position position="35"/>
    </location>
</feature>
<reference evidence="1" key="1">
    <citation type="submission" date="2020-02" db="EMBL/GenBank/DDBJ databases">
        <authorList>
            <person name="Meier V. D."/>
        </authorList>
    </citation>
    <scope>NUCLEOTIDE SEQUENCE</scope>
    <source>
        <strain evidence="1">AVDCRST_MAG17</strain>
    </source>
</reference>
<protein>
    <submittedName>
        <fullName evidence="1">Uncharacterized protein</fullName>
    </submittedName>
</protein>